<protein>
    <submittedName>
        <fullName evidence="2">Nuclease-related domain-containing protein</fullName>
    </submittedName>
</protein>
<proteinExistence type="predicted"/>
<accession>A0ABW0YFQ8</accession>
<dbReference type="RefSeq" id="WP_385937253.1">
    <property type="nucleotide sequence ID" value="NZ_JBHSOZ010000002.1"/>
</dbReference>
<reference evidence="3" key="1">
    <citation type="journal article" date="2019" name="Int. J. Syst. Evol. Microbiol.">
        <title>The Global Catalogue of Microorganisms (GCM) 10K type strain sequencing project: providing services to taxonomists for standard genome sequencing and annotation.</title>
        <authorList>
            <consortium name="The Broad Institute Genomics Platform"/>
            <consortium name="The Broad Institute Genome Sequencing Center for Infectious Disease"/>
            <person name="Wu L."/>
            <person name="Ma J."/>
        </authorList>
    </citation>
    <scope>NUCLEOTIDE SEQUENCE [LARGE SCALE GENOMIC DNA]</scope>
    <source>
        <strain evidence="3">CECT 7184</strain>
    </source>
</reference>
<evidence type="ECO:0000259" key="1">
    <source>
        <dbReference type="PROSITE" id="PS50965"/>
    </source>
</evidence>
<gene>
    <name evidence="2" type="ORF">ACFPU1_00530</name>
</gene>
<dbReference type="Proteomes" id="UP001596142">
    <property type="component" value="Unassembled WGS sequence"/>
</dbReference>
<dbReference type="EMBL" id="JBHSOZ010000002">
    <property type="protein sequence ID" value="MFC5711258.1"/>
    <property type="molecule type" value="Genomic_DNA"/>
</dbReference>
<sequence>MIVKPRLIPRYLQQLEALLRRLPENHPKREAISEDLAKRRAGYQGEKNLDYPLSFLPEKEYHIFHDLRLFDGSHHFQIDTLIVSPRFILILEVKNITGTLFFDSAFNQLIRTRDGKEEAFPDPLIQVERQSLQLKKWLKNNNYVNMPVSELVVIGSPRTLLKTTPGNQYIYNKVILAPKLPQEITKLEKTFPTKVIHSKRFLKLSSLLIDHHCPLHVNVLKRYEITDKEILKGVCCPQCNYVPMTRARGKWMCFQCLHTSKDCYKETLHDYSLLINSTITNKKAREFLLVSSQTVMKSLLANANLSHSGTTKGTLYHLE</sequence>
<dbReference type="PROSITE" id="PS50965">
    <property type="entry name" value="NERD"/>
    <property type="match status" value="1"/>
</dbReference>
<organism evidence="2 3">
    <name type="scientific">Thalassorhabdus alkalitolerans</name>
    <dbReference type="NCBI Taxonomy" id="2282697"/>
    <lineage>
        <taxon>Bacteria</taxon>
        <taxon>Bacillati</taxon>
        <taxon>Bacillota</taxon>
        <taxon>Bacilli</taxon>
        <taxon>Bacillales</taxon>
        <taxon>Bacillaceae</taxon>
        <taxon>Thalassorhabdus</taxon>
    </lineage>
</organism>
<dbReference type="InterPro" id="IPR011528">
    <property type="entry name" value="NERD"/>
</dbReference>
<evidence type="ECO:0000313" key="3">
    <source>
        <dbReference type="Proteomes" id="UP001596142"/>
    </source>
</evidence>
<dbReference type="Pfam" id="PF08378">
    <property type="entry name" value="NERD"/>
    <property type="match status" value="1"/>
</dbReference>
<keyword evidence="3" id="KW-1185">Reference proteome</keyword>
<name>A0ABW0YFQ8_9BACI</name>
<evidence type="ECO:0000313" key="2">
    <source>
        <dbReference type="EMBL" id="MFC5711258.1"/>
    </source>
</evidence>
<feature type="domain" description="NERD" evidence="1">
    <location>
        <begin position="41"/>
        <end position="157"/>
    </location>
</feature>
<comment type="caution">
    <text evidence="2">The sequence shown here is derived from an EMBL/GenBank/DDBJ whole genome shotgun (WGS) entry which is preliminary data.</text>
</comment>